<dbReference type="InterPro" id="IPR036047">
    <property type="entry name" value="F-box-like_dom_sf"/>
</dbReference>
<dbReference type="PANTHER" id="PTHR33207">
    <property type="entry name" value="F-BOX DOMAIN CONTAINING PROTEIN-RELATED"/>
    <property type="match status" value="1"/>
</dbReference>
<dbReference type="Pfam" id="PF23635">
    <property type="entry name" value="Beta-prop_AT5G49610-like"/>
    <property type="match status" value="1"/>
</dbReference>
<accession>A0A5J9SMB6</accession>
<dbReference type="Gene3D" id="1.20.1280.50">
    <property type="match status" value="1"/>
</dbReference>
<keyword evidence="4" id="KW-1185">Reference proteome</keyword>
<reference evidence="3 4" key="1">
    <citation type="journal article" date="2019" name="Sci. Rep.">
        <title>A high-quality genome of Eragrostis curvula grass provides insights into Poaceae evolution and supports new strategies to enhance forage quality.</title>
        <authorList>
            <person name="Carballo J."/>
            <person name="Santos B.A.C.M."/>
            <person name="Zappacosta D."/>
            <person name="Garbus I."/>
            <person name="Selva J.P."/>
            <person name="Gallo C.A."/>
            <person name="Diaz A."/>
            <person name="Albertini E."/>
            <person name="Caccamo M."/>
            <person name="Echenique V."/>
        </authorList>
    </citation>
    <scope>NUCLEOTIDE SEQUENCE [LARGE SCALE GENOMIC DNA]</scope>
    <source>
        <strain evidence="4">cv. Victoria</strain>
        <tissue evidence="3">Leaf</tissue>
    </source>
</reference>
<dbReference type="EMBL" id="RWGY01000633">
    <property type="protein sequence ID" value="TVU00136.1"/>
    <property type="molecule type" value="Genomic_DNA"/>
</dbReference>
<evidence type="ECO:0000313" key="4">
    <source>
        <dbReference type="Proteomes" id="UP000324897"/>
    </source>
</evidence>
<dbReference type="OrthoDB" id="695426at2759"/>
<comment type="caution">
    <text evidence="3">The sequence shown here is derived from an EMBL/GenBank/DDBJ whole genome shotgun (WGS) entry which is preliminary data.</text>
</comment>
<dbReference type="Proteomes" id="UP000324897">
    <property type="component" value="Unassembled WGS sequence"/>
</dbReference>
<evidence type="ECO:0000259" key="1">
    <source>
        <dbReference type="Pfam" id="PF12937"/>
    </source>
</evidence>
<organism evidence="3 4">
    <name type="scientific">Eragrostis curvula</name>
    <name type="common">weeping love grass</name>
    <dbReference type="NCBI Taxonomy" id="38414"/>
    <lineage>
        <taxon>Eukaryota</taxon>
        <taxon>Viridiplantae</taxon>
        <taxon>Streptophyta</taxon>
        <taxon>Embryophyta</taxon>
        <taxon>Tracheophyta</taxon>
        <taxon>Spermatophyta</taxon>
        <taxon>Magnoliopsida</taxon>
        <taxon>Liliopsida</taxon>
        <taxon>Poales</taxon>
        <taxon>Poaceae</taxon>
        <taxon>PACMAD clade</taxon>
        <taxon>Chloridoideae</taxon>
        <taxon>Eragrostideae</taxon>
        <taxon>Eragrostidinae</taxon>
        <taxon>Eragrostis</taxon>
    </lineage>
</organism>
<protein>
    <submittedName>
        <fullName evidence="3">Uncharacterized protein</fullName>
    </submittedName>
</protein>
<evidence type="ECO:0000259" key="2">
    <source>
        <dbReference type="Pfam" id="PF23635"/>
    </source>
</evidence>
<dbReference type="InterPro" id="IPR001810">
    <property type="entry name" value="F-box_dom"/>
</dbReference>
<feature type="non-terminal residue" evidence="3">
    <location>
        <position position="1"/>
    </location>
</feature>
<feature type="domain" description="F-box protein AT5G49610-like beta-propeller" evidence="2">
    <location>
        <begin position="120"/>
        <end position="307"/>
    </location>
</feature>
<name>A0A5J9SMB6_9POAL</name>
<dbReference type="InterPro" id="IPR056594">
    <property type="entry name" value="AT5G49610-like_b-prop"/>
</dbReference>
<feature type="domain" description="F-box" evidence="1">
    <location>
        <begin position="26"/>
        <end position="63"/>
    </location>
</feature>
<dbReference type="AlphaFoldDB" id="A0A5J9SMB6"/>
<evidence type="ECO:0000313" key="3">
    <source>
        <dbReference type="EMBL" id="TVU00136.1"/>
    </source>
</evidence>
<dbReference type="Pfam" id="PF12937">
    <property type="entry name" value="F-box-like"/>
    <property type="match status" value="1"/>
</dbReference>
<dbReference type="Gramene" id="TVU00136">
    <property type="protein sequence ID" value="TVU00136"/>
    <property type="gene ID" value="EJB05_54446"/>
</dbReference>
<sequence>MDAERLWPCPSSPAAAVISKVLENDDLLGEVLIRLIFPTSLVRAALVCKHWLRVASDPAFLRRFRDLHPPCLLGFYVQSTGRLGSSPRFMPAPHSPAELAGAIRRAGSILDNASLGVTAISDCRNGRVLVELNNNPKRGDAVLSPLHSAEDAVVLPPVRSAKRSNFCTMRLTTDGVVYAAVWRWNLLSLTTRVTKGFHELRDGIWHNLASPPLSFPSRTLSTVLISRPFDGKLFLMVSASAIATLPSELSRLPYLSIILLPDGVESMPEGKVKPWVDDSGLYLVHVKELQLRVWLHVMETGKWLLQDIYHMLA</sequence>
<proteinExistence type="predicted"/>
<gene>
    <name evidence="3" type="ORF">EJB05_54446</name>
</gene>
<dbReference type="SUPFAM" id="SSF81383">
    <property type="entry name" value="F-box domain"/>
    <property type="match status" value="1"/>
</dbReference>